<dbReference type="AlphaFoldDB" id="A0A7W2PZE4"/>
<evidence type="ECO:0000313" key="4">
    <source>
        <dbReference type="EMBL" id="MBA6066273.1"/>
    </source>
</evidence>
<sequence length="417" mass="45014">MFRSVFRGATCGLLCGWLPVAGAGGFVDDGKLKLQLRNVYFNENFRDEQGLSPRAAASAKHERTEWAQGFLLDYQSGFTQGTLGVGLDALALVGVRLDSGRGRSGSGLLPVHDDGRAADEFSSTGLTAKARLGQTVIKHGTLLPKTPVLVYNDARLLPQTYQGTQLTSTDIDGLSLTAGHLDKFKLRDSSDSTGLYLDGYSGNASGDFSYVGADYAVGKPLRLSYFHARLDGFYRQDFAGLVHDLPLAGGVLTTDLRYFRSRDSGAAHGGAIDNDLYSGQLAYAHSGHTVGAGYQVLDGEAGLPYISGATVYSFSNVGIGKFIEEQEKTWMASYAYNFAAAGVPGLTFMTRYLSGDNGRAGEAGIKEWERDAELAYVVQGGPLKGLGVRLRNYVYRSDFARGRDSNRVYLTYDIALW</sequence>
<evidence type="ECO:0000256" key="3">
    <source>
        <dbReference type="ARBA" id="ARBA00022729"/>
    </source>
</evidence>
<dbReference type="PANTHER" id="PTHR34596:SF2">
    <property type="entry name" value="CHITOPORIN"/>
    <property type="match status" value="1"/>
</dbReference>
<comment type="similarity">
    <text evidence="1">Belongs to the outer membrane porin (Opr) (TC 1.B.25) family.</text>
</comment>
<protein>
    <submittedName>
        <fullName evidence="4">OprD family porin</fullName>
    </submittedName>
</protein>
<proteinExistence type="inferred from homology"/>
<evidence type="ECO:0000313" key="5">
    <source>
        <dbReference type="Proteomes" id="UP000541770"/>
    </source>
</evidence>
<dbReference type="Gene3D" id="2.40.160.10">
    <property type="entry name" value="Porin"/>
    <property type="match status" value="1"/>
</dbReference>
<dbReference type="InterPro" id="IPR005318">
    <property type="entry name" value="OM_porin_bac"/>
</dbReference>
<evidence type="ECO:0000256" key="1">
    <source>
        <dbReference type="ARBA" id="ARBA00009075"/>
    </source>
</evidence>
<reference evidence="4 5" key="1">
    <citation type="submission" date="2020-07" db="EMBL/GenBank/DDBJ databases">
        <title>Diversity of carbapenemase encoding genes among Pseudomonas putida group clinical isolates in a tertiary Brazilian hospital.</title>
        <authorList>
            <person name="Alberto-Lei F."/>
            <person name="Nodari C.S."/>
            <person name="Streling A.P."/>
            <person name="Paulino J.T."/>
            <person name="Bessa-Neto F.O."/>
            <person name="Cayo R."/>
            <person name="Gales A.C."/>
        </authorList>
    </citation>
    <scope>NUCLEOTIDE SEQUENCE [LARGE SCALE GENOMIC DNA]</scope>
    <source>
        <strain evidence="4 5">14802</strain>
    </source>
</reference>
<evidence type="ECO:0000256" key="2">
    <source>
        <dbReference type="ARBA" id="ARBA00022448"/>
    </source>
</evidence>
<organism evidence="4 5">
    <name type="scientific">Pseudomonas mosselii</name>
    <dbReference type="NCBI Taxonomy" id="78327"/>
    <lineage>
        <taxon>Bacteria</taxon>
        <taxon>Pseudomonadati</taxon>
        <taxon>Pseudomonadota</taxon>
        <taxon>Gammaproteobacteria</taxon>
        <taxon>Pseudomonadales</taxon>
        <taxon>Pseudomonadaceae</taxon>
        <taxon>Pseudomonas</taxon>
    </lineage>
</organism>
<dbReference type="PANTHER" id="PTHR34596">
    <property type="entry name" value="CHITOPORIN"/>
    <property type="match status" value="1"/>
</dbReference>
<name>A0A7W2PZE4_9PSED</name>
<gene>
    <name evidence="4" type="ORF">H4C75_16145</name>
</gene>
<dbReference type="Pfam" id="PF03573">
    <property type="entry name" value="OprD"/>
    <property type="match status" value="1"/>
</dbReference>
<dbReference type="GO" id="GO:0016020">
    <property type="term" value="C:membrane"/>
    <property type="evidence" value="ECO:0007669"/>
    <property type="project" value="InterPro"/>
</dbReference>
<dbReference type="InterPro" id="IPR023614">
    <property type="entry name" value="Porin_dom_sf"/>
</dbReference>
<accession>A0A7W2PZE4</accession>
<dbReference type="Proteomes" id="UP000541770">
    <property type="component" value="Unassembled WGS sequence"/>
</dbReference>
<dbReference type="EMBL" id="JACGDE010000010">
    <property type="protein sequence ID" value="MBA6066273.1"/>
    <property type="molecule type" value="Genomic_DNA"/>
</dbReference>
<comment type="caution">
    <text evidence="4">The sequence shown here is derived from an EMBL/GenBank/DDBJ whole genome shotgun (WGS) entry which is preliminary data.</text>
</comment>
<dbReference type="RefSeq" id="WP_182323501.1">
    <property type="nucleotide sequence ID" value="NZ_JACGDE010000010.1"/>
</dbReference>
<keyword evidence="3" id="KW-0732">Signal</keyword>
<dbReference type="GO" id="GO:0015288">
    <property type="term" value="F:porin activity"/>
    <property type="evidence" value="ECO:0007669"/>
    <property type="project" value="TreeGrafter"/>
</dbReference>
<keyword evidence="2" id="KW-0813">Transport</keyword>